<evidence type="ECO:0000256" key="1">
    <source>
        <dbReference type="ARBA" id="ARBA00010761"/>
    </source>
</evidence>
<dbReference type="EMBL" id="MT742597">
    <property type="protein sequence ID" value="QNM39475.1"/>
    <property type="molecule type" value="Genomic_DNA"/>
</dbReference>
<dbReference type="SUPFAM" id="SSF54821">
    <property type="entry name" value="Ribosomal protein S3 C-terminal domain"/>
    <property type="match status" value="1"/>
</dbReference>
<dbReference type="RefSeq" id="YP_009988314.1">
    <property type="nucleotide sequence ID" value="NC_052713.1"/>
</dbReference>
<dbReference type="InterPro" id="IPR036419">
    <property type="entry name" value="Ribosomal_S3_C_sf"/>
</dbReference>
<comment type="similarity">
    <text evidence="1">Belongs to the universal ribosomal protein uS3 family.</text>
</comment>
<gene>
    <name evidence="4" type="primary">rps3</name>
</gene>
<dbReference type="GO" id="GO:0003723">
    <property type="term" value="F:RNA binding"/>
    <property type="evidence" value="ECO:0007669"/>
    <property type="project" value="InterPro"/>
</dbReference>
<sequence>MAQKTNPFGLRLGLTQVWDSTLQNYGNKSKKYTSFILNQIELSNFLQHCLYSKSNYFISKILAELNYKSSKMKISYSVKKNVLDIQQSYFCEAPLKKINGVYLYNFNIEVFQESDFSITASLLTRYVNYLFERKLSLKLILANLENLLKGSLNSSKIVSLNKGIAKVIFKGFKLKISGRFENTRNRMAKSYEQSSGLLSLTRLNNYVEFHSQTIFTKLGTCTFQVYLFYEIKHANQKKNT</sequence>
<dbReference type="GeneID" id="62620087"/>
<accession>A0A7G9IVT1</accession>
<geneLocation type="mitochondrion" evidence="4"/>
<keyword evidence="4" id="KW-0496">Mitochondrion</keyword>
<organism evidence="4">
    <name type="scientific">Gelidiella fanii</name>
    <dbReference type="NCBI Taxonomy" id="485435"/>
    <lineage>
        <taxon>Eukaryota</taxon>
        <taxon>Rhodophyta</taxon>
        <taxon>Florideophyceae</taxon>
        <taxon>Rhodymeniophycidae</taxon>
        <taxon>Gelidiales</taxon>
        <taxon>Gelidiellaceae</taxon>
        <taxon>Gelidiella</taxon>
    </lineage>
</organism>
<dbReference type="GO" id="GO:0005840">
    <property type="term" value="C:ribosome"/>
    <property type="evidence" value="ECO:0007669"/>
    <property type="project" value="UniProtKB-KW"/>
</dbReference>
<proteinExistence type="inferred from homology"/>
<keyword evidence="3" id="KW-0687">Ribonucleoprotein</keyword>
<dbReference type="GO" id="GO:1990904">
    <property type="term" value="C:ribonucleoprotein complex"/>
    <property type="evidence" value="ECO:0007669"/>
    <property type="project" value="UniProtKB-KW"/>
</dbReference>
<dbReference type="Gene3D" id="3.30.1140.32">
    <property type="entry name" value="Ribosomal protein S3, C-terminal domain"/>
    <property type="match status" value="1"/>
</dbReference>
<evidence type="ECO:0000313" key="4">
    <source>
        <dbReference type="EMBL" id="QNM39475.1"/>
    </source>
</evidence>
<dbReference type="SUPFAM" id="SSF54814">
    <property type="entry name" value="Prokaryotic type KH domain (KH-domain type II)"/>
    <property type="match status" value="1"/>
</dbReference>
<protein>
    <submittedName>
        <fullName evidence="4">Ribosomal protein S3</fullName>
    </submittedName>
</protein>
<reference evidence="4" key="1">
    <citation type="submission" date="2020-07" db="EMBL/GenBank/DDBJ databases">
        <title>Complete mitochondrial genomes reveal population-level patterns in the widespread red alga Gelidiella fanii (Gelidiales, Rhodophyta).</title>
        <authorList>
            <person name="Boo G.H."/>
            <person name="Zubia M."/>
            <person name="Hughey J.R."/>
            <person name="Sherwood A.R."/>
            <person name="Fujii M.T."/>
            <person name="Boo S.M."/>
            <person name="Miller K.A."/>
        </authorList>
    </citation>
    <scope>NUCLEOTIDE SEQUENCE</scope>
</reference>
<dbReference type="EMBL" id="MT742596">
    <property type="protein sequence ID" value="QNM39452.1"/>
    <property type="molecule type" value="Genomic_DNA"/>
</dbReference>
<evidence type="ECO:0000256" key="3">
    <source>
        <dbReference type="ARBA" id="ARBA00023274"/>
    </source>
</evidence>
<evidence type="ECO:0000256" key="2">
    <source>
        <dbReference type="ARBA" id="ARBA00022980"/>
    </source>
</evidence>
<dbReference type="InterPro" id="IPR009019">
    <property type="entry name" value="KH_sf_prok-type"/>
</dbReference>
<dbReference type="AlphaFoldDB" id="A0A7G9IVT1"/>
<keyword evidence="2 4" id="KW-0689">Ribosomal protein</keyword>
<name>A0A7G9IVT1_9FLOR</name>